<dbReference type="GO" id="GO:0006313">
    <property type="term" value="P:DNA transposition"/>
    <property type="evidence" value="ECO:0007669"/>
    <property type="project" value="InterPro"/>
</dbReference>
<keyword evidence="3" id="KW-1185">Reference proteome</keyword>
<evidence type="ECO:0000259" key="1">
    <source>
        <dbReference type="Pfam" id="PF01526"/>
    </source>
</evidence>
<reference evidence="2 3" key="1">
    <citation type="submission" date="2020-08" db="EMBL/GenBank/DDBJ databases">
        <title>Sequencing the genomes of 1000 actinobacteria strains.</title>
        <authorList>
            <person name="Klenk H.-P."/>
        </authorList>
    </citation>
    <scope>NUCLEOTIDE SEQUENCE [LARGE SCALE GENOMIC DNA]</scope>
    <source>
        <strain evidence="2 3">DSM 44320</strain>
    </source>
</reference>
<comment type="caution">
    <text evidence="2">The sequence shown here is derived from an EMBL/GenBank/DDBJ whole genome shotgun (WGS) entry which is preliminary data.</text>
</comment>
<protein>
    <submittedName>
        <fullName evidence="2">TnpA family transposase</fullName>
    </submittedName>
</protein>
<gene>
    <name evidence="2" type="ORF">FHR33_000471</name>
</gene>
<proteinExistence type="predicted"/>
<accession>A0A7W5Y4W4</accession>
<dbReference type="AlphaFoldDB" id="A0A7W5Y4W4"/>
<sequence length="74" mass="8393">MITYTTAIKQGTAFTEAILCRFADSASHPAYRAMLEVGRAQKTIFVARYLRLCEPHREIQEGSTSWSPPTEETR</sequence>
<evidence type="ECO:0000313" key="3">
    <source>
        <dbReference type="Proteomes" id="UP000579945"/>
    </source>
</evidence>
<dbReference type="InterPro" id="IPR002513">
    <property type="entry name" value="Tn3_Tnp_DDE_dom"/>
</dbReference>
<dbReference type="Proteomes" id="UP000579945">
    <property type="component" value="Unassembled WGS sequence"/>
</dbReference>
<name>A0A7W5Y4W4_9ACTN</name>
<dbReference type="GO" id="GO:0004803">
    <property type="term" value="F:transposase activity"/>
    <property type="evidence" value="ECO:0007669"/>
    <property type="project" value="InterPro"/>
</dbReference>
<organism evidence="2 3">
    <name type="scientific">Nonomuraea dietziae</name>
    <dbReference type="NCBI Taxonomy" id="65515"/>
    <lineage>
        <taxon>Bacteria</taxon>
        <taxon>Bacillati</taxon>
        <taxon>Actinomycetota</taxon>
        <taxon>Actinomycetes</taxon>
        <taxon>Streptosporangiales</taxon>
        <taxon>Streptosporangiaceae</taxon>
        <taxon>Nonomuraea</taxon>
    </lineage>
</organism>
<feature type="domain" description="Tn3 transposase DDE" evidence="1">
    <location>
        <begin position="1"/>
        <end position="62"/>
    </location>
</feature>
<dbReference type="Pfam" id="PF01526">
    <property type="entry name" value="DDE_Tnp_Tn3"/>
    <property type="match status" value="1"/>
</dbReference>
<evidence type="ECO:0000313" key="2">
    <source>
        <dbReference type="EMBL" id="MBB3724611.1"/>
    </source>
</evidence>
<dbReference type="EMBL" id="JACIBV010000001">
    <property type="protein sequence ID" value="MBB3724611.1"/>
    <property type="molecule type" value="Genomic_DNA"/>
</dbReference>